<keyword evidence="2" id="KW-1185">Reference proteome</keyword>
<dbReference type="Proteomes" id="UP001596012">
    <property type="component" value="Unassembled WGS sequence"/>
</dbReference>
<comment type="caution">
    <text evidence="1">The sequence shown here is derived from an EMBL/GenBank/DDBJ whole genome shotgun (WGS) entry which is preliminary data.</text>
</comment>
<evidence type="ECO:0008006" key="3">
    <source>
        <dbReference type="Google" id="ProtNLM"/>
    </source>
</evidence>
<name>A0ABV8YG58_9ACTN</name>
<proteinExistence type="predicted"/>
<dbReference type="RefSeq" id="WP_386338822.1">
    <property type="nucleotide sequence ID" value="NZ_JBHSFG010000013.1"/>
</dbReference>
<evidence type="ECO:0000313" key="2">
    <source>
        <dbReference type="Proteomes" id="UP001596012"/>
    </source>
</evidence>
<sequence length="197" mass="20929">MAALAAAIVGALGALGGAKIGGRSAVDAAAVAGAHEHELSRMEVRRSAYADLGTAAFRFSRTARAIQAAIDPRFAGSSATWEPVDPALYEALDSTLDDVAHKAMLVQLHGPREIVGIAWDITLHCQRTERSLSDYVVTSRSGAEAARQRIDEALEGVSKARGVFLANGRAHLDGLLVPLEGEPYLRTLDRELEDGEE</sequence>
<evidence type="ECO:0000313" key="1">
    <source>
        <dbReference type="EMBL" id="MFC4464292.1"/>
    </source>
</evidence>
<gene>
    <name evidence="1" type="ORF">ACFPH6_06885</name>
</gene>
<dbReference type="EMBL" id="JBHSFG010000013">
    <property type="protein sequence ID" value="MFC4464292.1"/>
    <property type="molecule type" value="Genomic_DNA"/>
</dbReference>
<protein>
    <recommendedName>
        <fullName evidence="3">Secreted protein</fullName>
    </recommendedName>
</protein>
<organism evidence="1 2">
    <name type="scientific">Streptomyces xiangluensis</name>
    <dbReference type="NCBI Taxonomy" id="2665720"/>
    <lineage>
        <taxon>Bacteria</taxon>
        <taxon>Bacillati</taxon>
        <taxon>Actinomycetota</taxon>
        <taxon>Actinomycetes</taxon>
        <taxon>Kitasatosporales</taxon>
        <taxon>Streptomycetaceae</taxon>
        <taxon>Streptomyces</taxon>
    </lineage>
</organism>
<accession>A0ABV8YG58</accession>
<reference evidence="2" key="1">
    <citation type="journal article" date="2019" name="Int. J. Syst. Evol. Microbiol.">
        <title>The Global Catalogue of Microorganisms (GCM) 10K type strain sequencing project: providing services to taxonomists for standard genome sequencing and annotation.</title>
        <authorList>
            <consortium name="The Broad Institute Genomics Platform"/>
            <consortium name="The Broad Institute Genome Sequencing Center for Infectious Disease"/>
            <person name="Wu L."/>
            <person name="Ma J."/>
        </authorList>
    </citation>
    <scope>NUCLEOTIDE SEQUENCE [LARGE SCALE GENOMIC DNA]</scope>
    <source>
        <strain evidence="2">DT43</strain>
    </source>
</reference>